<proteinExistence type="predicted"/>
<organism evidence="2 3">
    <name type="scientific">Qipengyuania psychrotolerans</name>
    <dbReference type="NCBI Taxonomy" id="2867238"/>
    <lineage>
        <taxon>Bacteria</taxon>
        <taxon>Pseudomonadati</taxon>
        <taxon>Pseudomonadota</taxon>
        <taxon>Alphaproteobacteria</taxon>
        <taxon>Sphingomonadales</taxon>
        <taxon>Erythrobacteraceae</taxon>
        <taxon>Qipengyuania</taxon>
    </lineage>
</organism>
<evidence type="ECO:0000256" key="1">
    <source>
        <dbReference type="SAM" id="Phobius"/>
    </source>
</evidence>
<protein>
    <submittedName>
        <fullName evidence="2">Sulfotransferase</fullName>
    </submittedName>
</protein>
<keyword evidence="1" id="KW-0472">Membrane</keyword>
<dbReference type="InterPro" id="IPR027417">
    <property type="entry name" value="P-loop_NTPase"/>
</dbReference>
<reference evidence="2 3" key="1">
    <citation type="submission" date="2021-08" db="EMBL/GenBank/DDBJ databases">
        <title>Comparative Genomics Analysis of the Genus Qipengyuania Reveals Extensive Genetic Diversity and Metabolic Versatility, Including the Description of Fifteen Novel Species.</title>
        <authorList>
            <person name="Liu Y."/>
        </authorList>
    </citation>
    <scope>NUCLEOTIDE SEQUENCE [LARGE SCALE GENOMIC DNA]</scope>
    <source>
        <strain evidence="2 3">1XM2-8</strain>
    </source>
</reference>
<keyword evidence="3" id="KW-1185">Reference proteome</keyword>
<dbReference type="RefSeq" id="WP_221421583.1">
    <property type="nucleotide sequence ID" value="NZ_CP081297.1"/>
</dbReference>
<sequence>MADGVMPIYVIGRAHSGSTILTVLLHGHPGIEGCGEILDAFARGPEEKCSCGEPIRECVKWSKVFDQYQRDTGRSLDDDIPVLYEMTDIREFRSALSSKPENVDDRWAFYASATRSLSAAIGKVFGVEAFVDSHKEYTRGLMMLKSDPAAKVIHIYREPDITITSHYYRLGTGSPIKFMKRLYRPGLMTFPFMMLLAAGWSVGMLAAVRIASAFPKRVLHVSHDNLSANPRAELERIGDFLSMDMSSVTDRIAAGEAFEIDHLIGGNEFKHEGKMAFNPRTKGRRKAPWYYRASAWLFAWPGALARRTYIKS</sequence>
<dbReference type="Proteomes" id="UP000824280">
    <property type="component" value="Chromosome"/>
</dbReference>
<dbReference type="SUPFAM" id="SSF52540">
    <property type="entry name" value="P-loop containing nucleoside triphosphate hydrolases"/>
    <property type="match status" value="1"/>
</dbReference>
<keyword evidence="1" id="KW-0812">Transmembrane</keyword>
<dbReference type="Gene3D" id="3.40.50.300">
    <property type="entry name" value="P-loop containing nucleotide triphosphate hydrolases"/>
    <property type="match status" value="1"/>
</dbReference>
<dbReference type="Pfam" id="PF13469">
    <property type="entry name" value="Sulfotransfer_3"/>
    <property type="match status" value="1"/>
</dbReference>
<evidence type="ECO:0000313" key="2">
    <source>
        <dbReference type="EMBL" id="QZD86032.1"/>
    </source>
</evidence>
<gene>
    <name evidence="2" type="ORF">K3166_06975</name>
</gene>
<dbReference type="EMBL" id="CP081297">
    <property type="protein sequence ID" value="QZD86032.1"/>
    <property type="molecule type" value="Genomic_DNA"/>
</dbReference>
<name>A0ABX8ZET9_9SPHN</name>
<feature type="transmembrane region" description="Helical" evidence="1">
    <location>
        <begin position="187"/>
        <end position="208"/>
    </location>
</feature>
<accession>A0ABX8ZET9</accession>
<evidence type="ECO:0000313" key="3">
    <source>
        <dbReference type="Proteomes" id="UP000824280"/>
    </source>
</evidence>
<keyword evidence="1" id="KW-1133">Transmembrane helix</keyword>